<evidence type="ECO:0000256" key="7">
    <source>
        <dbReference type="ARBA" id="ARBA00023242"/>
    </source>
</evidence>
<feature type="compositionally biased region" description="Basic and acidic residues" evidence="9">
    <location>
        <begin position="1740"/>
        <end position="1754"/>
    </location>
</feature>
<evidence type="ECO:0000256" key="2">
    <source>
        <dbReference type="ARBA" id="ARBA00006210"/>
    </source>
</evidence>
<comment type="subcellular location">
    <subcellularLocation>
        <location evidence="1">Nucleus</location>
    </subcellularLocation>
</comment>
<dbReference type="PANTHER" id="PTHR12881:SF10">
    <property type="entry name" value="MEDIATOR OF RNA POLYMERASE II TRANSCRIPTION SUBUNIT 1"/>
    <property type="match status" value="1"/>
</dbReference>
<feature type="region of interest" description="Disordered" evidence="9">
    <location>
        <begin position="1330"/>
        <end position="1430"/>
    </location>
</feature>
<dbReference type="Pfam" id="PF10744">
    <property type="entry name" value="Med1"/>
    <property type="match status" value="1"/>
</dbReference>
<evidence type="ECO:0000313" key="12">
    <source>
        <dbReference type="Proteomes" id="UP000748531"/>
    </source>
</evidence>
<keyword evidence="7" id="KW-0539">Nucleus</keyword>
<proteinExistence type="inferred from homology"/>
<feature type="compositionally biased region" description="Pro residues" evidence="9">
    <location>
        <begin position="2029"/>
        <end position="2041"/>
    </location>
</feature>
<dbReference type="GO" id="GO:0003712">
    <property type="term" value="F:transcription coregulator activity"/>
    <property type="evidence" value="ECO:0007669"/>
    <property type="project" value="InterPro"/>
</dbReference>
<feature type="region of interest" description="Disordered" evidence="9">
    <location>
        <begin position="1155"/>
        <end position="1178"/>
    </location>
</feature>
<feature type="compositionally biased region" description="Low complexity" evidence="9">
    <location>
        <begin position="978"/>
        <end position="1000"/>
    </location>
</feature>
<dbReference type="GO" id="GO:0016592">
    <property type="term" value="C:mediator complex"/>
    <property type="evidence" value="ECO:0007669"/>
    <property type="project" value="InterPro"/>
</dbReference>
<evidence type="ECO:0000256" key="9">
    <source>
        <dbReference type="SAM" id="MobiDB-lite"/>
    </source>
</evidence>
<evidence type="ECO:0000256" key="1">
    <source>
        <dbReference type="ARBA" id="ARBA00004123"/>
    </source>
</evidence>
<feature type="domain" description="Mediator complex subunit Med1" evidence="10">
    <location>
        <begin position="123"/>
        <end position="450"/>
    </location>
</feature>
<keyword evidence="4" id="KW-0805">Transcription regulation</keyword>
<reference evidence="11" key="1">
    <citation type="submission" date="2019-05" db="EMBL/GenBank/DDBJ databases">
        <title>Annotation for the trematode Paragonimus heterotremus.</title>
        <authorList>
            <person name="Choi Y.-J."/>
        </authorList>
    </citation>
    <scope>NUCLEOTIDE SEQUENCE</scope>
    <source>
        <strain evidence="11">LC</strain>
    </source>
</reference>
<evidence type="ECO:0000256" key="8">
    <source>
        <dbReference type="ARBA" id="ARBA00031254"/>
    </source>
</evidence>
<evidence type="ECO:0000256" key="4">
    <source>
        <dbReference type="ARBA" id="ARBA00023015"/>
    </source>
</evidence>
<organism evidence="11 12">
    <name type="scientific">Paragonimus heterotremus</name>
    <dbReference type="NCBI Taxonomy" id="100268"/>
    <lineage>
        <taxon>Eukaryota</taxon>
        <taxon>Metazoa</taxon>
        <taxon>Spiralia</taxon>
        <taxon>Lophotrochozoa</taxon>
        <taxon>Platyhelminthes</taxon>
        <taxon>Trematoda</taxon>
        <taxon>Digenea</taxon>
        <taxon>Plagiorchiida</taxon>
        <taxon>Troglotremata</taxon>
        <taxon>Troglotrematidae</taxon>
        <taxon>Paragonimus</taxon>
    </lineage>
</organism>
<protein>
    <recommendedName>
        <fullName evidence="3">Mediator of RNA polymerase II transcription subunit 1</fullName>
    </recommendedName>
    <alternativeName>
        <fullName evidence="8">Mediator complex subunit 1</fullName>
    </alternativeName>
</protein>
<gene>
    <name evidence="11" type="ORF">PHET_02975</name>
</gene>
<feature type="region of interest" description="Disordered" evidence="9">
    <location>
        <begin position="2016"/>
        <end position="2048"/>
    </location>
</feature>
<feature type="compositionally biased region" description="Low complexity" evidence="9">
    <location>
        <begin position="1526"/>
        <end position="1536"/>
    </location>
</feature>
<feature type="compositionally biased region" description="Polar residues" evidence="9">
    <location>
        <begin position="1063"/>
        <end position="1084"/>
    </location>
</feature>
<feature type="compositionally biased region" description="Polar residues" evidence="9">
    <location>
        <begin position="1393"/>
        <end position="1412"/>
    </location>
</feature>
<sequence>MPELNISLVNPEALDGWNGLSRMKTTCAQIGSPMIRYSLFVNQLKRIALQYDMQLSSRALITESDHRTFVWRLTSECFAVHISYLKCAPPTDYDSSSGSVSLEDFVVIIGVEFEYNHDKVVPCSDLLADLNLGKFDSLSEHVNNLVTVYAVPGNKIDRARAYMCLEAMEQDLSMLSQVQQFVDSSHEHLAKTNFPSLASLRQQQQQHQVSSAGDVFAMQQFVNQSVVGHFRSRTGGRLAQLTYLVTPAQAAVYRATVSSVNATEKPVCRSTSVVGRGSADGLLGGFVARVGLRSSVSFAGSNLQQLAFMPLVTLQEDAHGNRVPDFAQPNDINCIAIEAEFVLYLDPPIPMPTEALHQLQQITGLSNVDFVDNEEQGEQDLIQLILSRHNQKHLYGINTHLQLPNFTQHSYEVRSQLRGYMVTKIPFTCSIQLGPIVSILRQHASAAAFYETFVLHPQRPVKKDDALTFHFLVNIASIDHVHVQFDHPCDVNRTVHLDIELGPFGVEKTLINGNYTRGPSQPSNGSVNDLVGTNEHGVMTLDPTPILSRSHALPIAMVWLFIALECPVHRQLPYRGRPSVPTSDEMLSSVDPTFHCTTPKLLNHLRSMLDRARSNVIIQGATGSGGVLSGADRFAAVDLRAPLLPTLVQAAPGIGTGPPKRPSLPPGVLATPPPVFPHTDLGGTSESMTNMLTAVRINDGQTKSRTNVFPTSPGSSTFNPRGLRLDDLLVDNIFQQCMTTPQPFASQSDQSTAGKIVPTSTMPTSVGSIVSPASQLKSTLAGRDLSAVDPGRLSPVHPPGVVMTGHPSATAYASKLPNSGVAVPGTFVNRPNPTPSSNLVTPPVSIPGTFTQNSLIVNPACCGVGGGKTGAIGGPSGPNNSKSCSSSSGSMLINLLNEDPLPPPTSSLLPQLPHAQRLNLSSSHSEPLMLGGTFDASRDNFGTSNMVTPNRIPSVASMISPPAIGIGVSPSPLGLGRVSSASASSLSTSNPPVSSPPSLSKQAAIAQSARSMPVAVAHGTGTGISKTKSTGLVSGPSVGPSVTTVTATSKKPRKRRRGVSDTFGVSSQTKPTSLVSSTPQSNAHVSKHQRLHVGEIAHHRSSFITAPGYGCVMTNPAITSPTPGSSVGPTTVVGSGKSVYDFDDTPSSLFEMTSTSSISSFSGPSGTPTSKLSSSGASFSASGSSLLGSSGTGSAILQVSGSGMVTTPTIAECTVDRKSSLKMTIKTLPPQTTTPASKLSVGKQDLLKSPGSRPVTTTEGKIKAAPTGQSIKKRKRRSIEGKPSSYMLQMLQHAIAPTHTVGGVLQPTAGSIKPTKPVTTLSHASLIVKKERKRRANHASEKVVHASGSSQMFATVSGGHIGHDTDSSKPSKFERLSREDSGDNVAQEKVPSSIHTASPVTPGKSHQTSSGSIKKKHFLTSSSTGTVEDNVSKRSYGSLVYSSAQTAELKRKKHSEPSKQSASSITLANNFSSTQYDLEDVNNIQFVVADSSQTTTSNVKVPRSSLHSLVRSGSQGIVGPPKKSHTSTSFTSSVTSTLTTASTNSSGLIKGYKIPKKKASSTNSAVLKIGLTEEKQDPVCTVSSETVSPSKTIVSKTVDLNVPDPYSLSDFAPISPLLSTSFSTHSTTSTVCSSQLSHGSNYTKSEFNPPQPSVVTTASMVTSQSGASQLQQLPRRQSMKSIIDIVDKLRAKSSSSTASLPSATQSSSANNLQAFQDSQVRSETDDKANFHDVCSVAAPGDRDSAQDPRGDNIFEKFYAGTPTSSSQNEVSRTGTSTNTPVQSTTTASTTTQSALSCSPTTDSCTTKQRNVIAIPDETMGTTDSADQTTERSDGTLEEEESTGQSVPYDVIKAQTDTPASPTESGTSTTSTSTSSASKIIPISPTSAKRLSSSLPHSKTGIRHNNPGSFVSRKNLGSVTRFPRPPLGNSGPMPHGIDSYMRSVTGGHLRAGRPARAYQHSLHRPKTASYKGSSSWSSAAVEFGAMVAVNSTAVAGVGGPNDPNNASAMGPWIMSQSGGPPPHTAGSAMPPFPLPHGPLPPHHPFHSGAPKRPMRPPLGSFGPGGNNMYGGPM</sequence>
<feature type="compositionally biased region" description="Polar residues" evidence="9">
    <location>
        <begin position="1799"/>
        <end position="1809"/>
    </location>
</feature>
<evidence type="ECO:0000313" key="11">
    <source>
        <dbReference type="EMBL" id="KAF5403368.1"/>
    </source>
</evidence>
<feature type="region of interest" description="Disordered" evidence="9">
    <location>
        <begin position="1026"/>
        <end position="1087"/>
    </location>
</feature>
<feature type="compositionally biased region" description="Basic and acidic residues" evidence="9">
    <location>
        <begin position="1361"/>
        <end position="1381"/>
    </location>
</feature>
<dbReference type="PANTHER" id="PTHR12881">
    <property type="entry name" value="MEDIATOR OF RNA POLYMERASE II TRANSCRIPTION SUBUNIT 1"/>
    <property type="match status" value="1"/>
</dbReference>
<comment type="caution">
    <text evidence="11">The sequence shown here is derived from an EMBL/GenBank/DDBJ whole genome shotgun (WGS) entry which is preliminary data.</text>
</comment>
<feature type="region of interest" description="Disordered" evidence="9">
    <location>
        <begin position="1512"/>
        <end position="1536"/>
    </location>
</feature>
<keyword evidence="6" id="KW-0804">Transcription</keyword>
<dbReference type="OrthoDB" id="2281547at2759"/>
<dbReference type="GO" id="GO:0045944">
    <property type="term" value="P:positive regulation of transcription by RNA polymerase II"/>
    <property type="evidence" value="ECO:0007669"/>
    <property type="project" value="UniProtKB-ARBA"/>
</dbReference>
<keyword evidence="5" id="KW-0010">Activator</keyword>
<evidence type="ECO:0000256" key="5">
    <source>
        <dbReference type="ARBA" id="ARBA00023159"/>
    </source>
</evidence>
<name>A0A8J4SPG5_9TREM</name>
<feature type="compositionally biased region" description="Low complexity" evidence="9">
    <location>
        <begin position="1857"/>
        <end position="1887"/>
    </location>
</feature>
<feature type="compositionally biased region" description="Polar residues" evidence="9">
    <location>
        <begin position="1040"/>
        <end position="1049"/>
    </location>
</feature>
<accession>A0A8J4SPG5</accession>
<feature type="region of interest" description="Disordered" evidence="9">
    <location>
        <begin position="703"/>
        <end position="722"/>
    </location>
</feature>
<evidence type="ECO:0000259" key="10">
    <source>
        <dbReference type="Pfam" id="PF10744"/>
    </source>
</evidence>
<comment type="similarity">
    <text evidence="2">Belongs to the Mediator complex subunit 1 family.</text>
</comment>
<feature type="region of interest" description="Disordered" evidence="9">
    <location>
        <begin position="1737"/>
        <end position="1933"/>
    </location>
</feature>
<evidence type="ECO:0000256" key="3">
    <source>
        <dbReference type="ARBA" id="ARBA00020612"/>
    </source>
</evidence>
<feature type="compositionally biased region" description="Polar residues" evidence="9">
    <location>
        <begin position="703"/>
        <end position="719"/>
    </location>
</feature>
<feature type="compositionally biased region" description="Polar residues" evidence="9">
    <location>
        <begin position="1419"/>
        <end position="1430"/>
    </location>
</feature>
<feature type="region of interest" description="Disordered" evidence="9">
    <location>
        <begin position="1228"/>
        <end position="1280"/>
    </location>
</feature>
<evidence type="ECO:0000256" key="6">
    <source>
        <dbReference type="ARBA" id="ARBA00023163"/>
    </source>
</evidence>
<feature type="region of interest" description="Disordered" evidence="9">
    <location>
        <begin position="977"/>
        <end position="1006"/>
    </location>
</feature>
<dbReference type="InterPro" id="IPR019680">
    <property type="entry name" value="Mediator_Med1"/>
</dbReference>
<feature type="compositionally biased region" description="Polar residues" evidence="9">
    <location>
        <begin position="1761"/>
        <end position="1772"/>
    </location>
</feature>
<dbReference type="Proteomes" id="UP000748531">
    <property type="component" value="Unassembled WGS sequence"/>
</dbReference>
<keyword evidence="12" id="KW-1185">Reference proteome</keyword>
<dbReference type="EMBL" id="LUCH01001265">
    <property type="protein sequence ID" value="KAF5403368.1"/>
    <property type="molecule type" value="Genomic_DNA"/>
</dbReference>
<dbReference type="InterPro" id="IPR051999">
    <property type="entry name" value="Mediator_complex_subunit_1"/>
</dbReference>
<feature type="compositionally biased region" description="Low complexity" evidence="9">
    <location>
        <begin position="1773"/>
        <end position="1798"/>
    </location>
</feature>